<dbReference type="Proteomes" id="UP000234530">
    <property type="component" value="Plasmid pPZ03"/>
</dbReference>
<dbReference type="KEGG" id="pzh:CX676_21860"/>
<evidence type="ECO:0000313" key="2">
    <source>
        <dbReference type="Proteomes" id="UP000234530"/>
    </source>
</evidence>
<evidence type="ECO:0000313" key="1">
    <source>
        <dbReference type="EMBL" id="AUH66944.1"/>
    </source>
</evidence>
<organism evidence="1 2">
    <name type="scientific">Paracoccus zhejiangensis</name>
    <dbReference type="NCBI Taxonomy" id="1077935"/>
    <lineage>
        <taxon>Bacteria</taxon>
        <taxon>Pseudomonadati</taxon>
        <taxon>Pseudomonadota</taxon>
        <taxon>Alphaproteobacteria</taxon>
        <taxon>Rhodobacterales</taxon>
        <taxon>Paracoccaceae</taxon>
        <taxon>Paracoccus</taxon>
    </lineage>
</organism>
<protein>
    <submittedName>
        <fullName evidence="1">Uncharacterized protein</fullName>
    </submittedName>
</protein>
<geneLocation type="plasmid" evidence="2">
    <name>ppz03</name>
</geneLocation>
<dbReference type="OrthoDB" id="7773764at2"/>
<keyword evidence="2" id="KW-1185">Reference proteome</keyword>
<proteinExistence type="predicted"/>
<gene>
    <name evidence="1" type="ORF">CX676_21860</name>
</gene>
<dbReference type="RefSeq" id="WP_101754897.1">
    <property type="nucleotide sequence ID" value="NZ_CP025433.1"/>
</dbReference>
<sequence length="104" mass="11464">MTHAQQMITIPNSLYGDQTVTAYCRSGLGVFKQHKRWQVVHVASGMCIGGGRGGDRRTRRGAFAIMDALLQTPVDWSKPYDQISNDVAANRTAIMLALSQARNQ</sequence>
<reference evidence="1 2" key="1">
    <citation type="journal article" date="2013" name="Antonie Van Leeuwenhoek">
        <title>Paracoccus zhejiangensis sp. nov., isolated from activated sludge in wastewater-treatment system.</title>
        <authorList>
            <person name="Wu Z.G."/>
            <person name="Zhang D.F."/>
            <person name="Liu Y.L."/>
            <person name="Wang F."/>
            <person name="Jiang X."/>
            <person name="Li C."/>
            <person name="Li S.P."/>
            <person name="Hong Q."/>
            <person name="Li W.J."/>
        </authorList>
    </citation>
    <scope>NUCLEOTIDE SEQUENCE [LARGE SCALE GENOMIC DNA]</scope>
    <source>
        <strain evidence="1 2">J6</strain>
        <plasmid evidence="2">Plasmid ppz03</plasmid>
    </source>
</reference>
<dbReference type="EMBL" id="CP025433">
    <property type="protein sequence ID" value="AUH66944.1"/>
    <property type="molecule type" value="Genomic_DNA"/>
</dbReference>
<keyword evidence="1" id="KW-0614">Plasmid</keyword>
<name>A0A2H5F5Y4_9RHOB</name>
<accession>A0A2H5F5Y4</accession>
<dbReference type="AlphaFoldDB" id="A0A2H5F5Y4"/>